<gene>
    <name evidence="2" type="ORF">KHLLAP_LOCUS11423</name>
</gene>
<keyword evidence="3" id="KW-1185">Reference proteome</keyword>
<organism evidence="2 3">
    <name type="scientific">Anthostomella pinea</name>
    <dbReference type="NCBI Taxonomy" id="933095"/>
    <lineage>
        <taxon>Eukaryota</taxon>
        <taxon>Fungi</taxon>
        <taxon>Dikarya</taxon>
        <taxon>Ascomycota</taxon>
        <taxon>Pezizomycotina</taxon>
        <taxon>Sordariomycetes</taxon>
        <taxon>Xylariomycetidae</taxon>
        <taxon>Xylariales</taxon>
        <taxon>Xylariaceae</taxon>
        <taxon>Anthostomella</taxon>
    </lineage>
</organism>
<proteinExistence type="inferred from homology"/>
<name>A0AAI8YN95_9PEZI</name>
<dbReference type="InterPro" id="IPR044053">
    <property type="entry name" value="AsaB-like"/>
</dbReference>
<reference evidence="2" key="1">
    <citation type="submission" date="2023-10" db="EMBL/GenBank/DDBJ databases">
        <authorList>
            <person name="Hackl T."/>
        </authorList>
    </citation>
    <scope>NUCLEOTIDE SEQUENCE</scope>
</reference>
<dbReference type="AlphaFoldDB" id="A0AAI8YN95"/>
<dbReference type="EMBL" id="CAUWAG010000018">
    <property type="protein sequence ID" value="CAJ2510955.1"/>
    <property type="molecule type" value="Genomic_DNA"/>
</dbReference>
<protein>
    <submittedName>
        <fullName evidence="2">Uu.00g065800.m01.CDS01</fullName>
    </submittedName>
</protein>
<evidence type="ECO:0000313" key="2">
    <source>
        <dbReference type="EMBL" id="CAJ2510955.1"/>
    </source>
</evidence>
<dbReference type="PANTHER" id="PTHR34598">
    <property type="entry name" value="BLL6449 PROTEIN"/>
    <property type="match status" value="1"/>
</dbReference>
<dbReference type="PANTHER" id="PTHR34598:SF3">
    <property type="entry name" value="OXIDOREDUCTASE AN1597"/>
    <property type="match status" value="1"/>
</dbReference>
<sequence>MAHVDQSETGVIRRLQTIVGEGEDIGKVLKKRVQIINVWRPLNGPVQAWPLACIDYRTSKSSDMHACDLLKGELKPRGHTVLFTHSEEQK</sequence>
<evidence type="ECO:0000256" key="1">
    <source>
        <dbReference type="ARBA" id="ARBA00023604"/>
    </source>
</evidence>
<comment type="caution">
    <text evidence="2">The sequence shown here is derived from an EMBL/GenBank/DDBJ whole genome shotgun (WGS) entry which is preliminary data.</text>
</comment>
<comment type="similarity">
    <text evidence="1">Belongs to the asaB hydroxylase/desaturase family.</text>
</comment>
<evidence type="ECO:0000313" key="3">
    <source>
        <dbReference type="Proteomes" id="UP001295740"/>
    </source>
</evidence>
<accession>A0AAI8YN95</accession>
<dbReference type="Proteomes" id="UP001295740">
    <property type="component" value="Unassembled WGS sequence"/>
</dbReference>
<dbReference type="GO" id="GO:0016491">
    <property type="term" value="F:oxidoreductase activity"/>
    <property type="evidence" value="ECO:0007669"/>
    <property type="project" value="InterPro"/>
</dbReference>